<dbReference type="GO" id="GO:0003995">
    <property type="term" value="F:acyl-CoA dehydrogenase activity"/>
    <property type="evidence" value="ECO:0007669"/>
    <property type="project" value="InterPro"/>
</dbReference>
<dbReference type="InterPro" id="IPR052904">
    <property type="entry name" value="Acyl-CoA_dehydrogenase-like"/>
</dbReference>
<evidence type="ECO:0000259" key="7">
    <source>
        <dbReference type="Pfam" id="PF18158"/>
    </source>
</evidence>
<dbReference type="Gene3D" id="6.10.250.600">
    <property type="match status" value="1"/>
</dbReference>
<dbReference type="SUPFAM" id="SSF47203">
    <property type="entry name" value="Acyl-CoA dehydrogenase C-terminal domain-like"/>
    <property type="match status" value="1"/>
</dbReference>
<dbReference type="SUPFAM" id="SSF56645">
    <property type="entry name" value="Acyl-CoA dehydrogenase NM domain-like"/>
    <property type="match status" value="1"/>
</dbReference>
<comment type="similarity">
    <text evidence="2">Belongs to the acyl-CoA dehydrogenase family.</text>
</comment>
<dbReference type="PANTHER" id="PTHR42707:SF3">
    <property type="entry name" value="ACYL-COA DEHYDROGENASE AIDB-RELATED"/>
    <property type="match status" value="1"/>
</dbReference>
<evidence type="ECO:0000313" key="8">
    <source>
        <dbReference type="EMBL" id="ETF04240.1"/>
    </source>
</evidence>
<dbReference type="InterPro" id="IPR009075">
    <property type="entry name" value="AcylCo_DH/oxidase_C"/>
</dbReference>
<evidence type="ECO:0000256" key="4">
    <source>
        <dbReference type="ARBA" id="ARBA00022827"/>
    </source>
</evidence>
<accession>V8QY42</accession>
<reference evidence="8 9" key="1">
    <citation type="journal article" date="2014" name="Genome Announc.">
        <title>Draft Genome Sequence of Advenella kashmirensis Strain W13003, a Polycyclic Aromatic Hydrocarbon-Degrading Bacterium.</title>
        <authorList>
            <person name="Wang X."/>
            <person name="Jin D."/>
            <person name="Zhou L."/>
            <person name="Wu L."/>
            <person name="An W."/>
            <person name="Zhao L."/>
        </authorList>
    </citation>
    <scope>NUCLEOTIDE SEQUENCE [LARGE SCALE GENOMIC DNA]</scope>
    <source>
        <strain evidence="8 9">W13003</strain>
    </source>
</reference>
<keyword evidence="4" id="KW-0274">FAD</keyword>
<evidence type="ECO:0000259" key="5">
    <source>
        <dbReference type="Pfam" id="PF00441"/>
    </source>
</evidence>
<proteinExistence type="inferred from homology"/>
<dbReference type="HOGENOM" id="CLU_016513_0_0_4"/>
<dbReference type="Gene3D" id="2.40.110.20">
    <property type="match status" value="1"/>
</dbReference>
<evidence type="ECO:0000256" key="3">
    <source>
        <dbReference type="ARBA" id="ARBA00022630"/>
    </source>
</evidence>
<feature type="domain" description="Adaptive response protein AidB N-terminal" evidence="7">
    <location>
        <begin position="11"/>
        <end position="161"/>
    </location>
</feature>
<dbReference type="InterPro" id="IPR006091">
    <property type="entry name" value="Acyl-CoA_Oxase/DH_mid-dom"/>
</dbReference>
<comment type="caution">
    <text evidence="8">The sequence shown here is derived from an EMBL/GenBank/DDBJ whole genome shotgun (WGS) entry which is preliminary data.</text>
</comment>
<keyword evidence="9" id="KW-1185">Reference proteome</keyword>
<dbReference type="PANTHER" id="PTHR42707">
    <property type="entry name" value="ACYL-COA DEHYDROGENASE"/>
    <property type="match status" value="1"/>
</dbReference>
<name>V8QY42_9BURK</name>
<dbReference type="RefSeq" id="WP_024003757.1">
    <property type="nucleotide sequence ID" value="NZ_KI650979.1"/>
</dbReference>
<dbReference type="Gene3D" id="1.20.140.10">
    <property type="entry name" value="Butyryl-CoA Dehydrogenase, subunit A, domain 3"/>
    <property type="match status" value="1"/>
</dbReference>
<dbReference type="InterPro" id="IPR006089">
    <property type="entry name" value="Acyl-CoA_DH_CS"/>
</dbReference>
<keyword evidence="3" id="KW-0285">Flavoprotein</keyword>
<dbReference type="EMBL" id="AYXT01000001">
    <property type="protein sequence ID" value="ETF04240.1"/>
    <property type="molecule type" value="Genomic_DNA"/>
</dbReference>
<evidence type="ECO:0000313" key="9">
    <source>
        <dbReference type="Proteomes" id="UP000018733"/>
    </source>
</evidence>
<evidence type="ECO:0000256" key="1">
    <source>
        <dbReference type="ARBA" id="ARBA00001974"/>
    </source>
</evidence>
<evidence type="ECO:0000259" key="6">
    <source>
        <dbReference type="Pfam" id="PF02770"/>
    </source>
</evidence>
<feature type="domain" description="Acyl-CoA oxidase/dehydrogenase middle" evidence="6">
    <location>
        <begin position="177"/>
        <end position="273"/>
    </location>
</feature>
<protein>
    <submittedName>
        <fullName evidence="8">Acyl-CoA dehydrogenase</fullName>
    </submittedName>
</protein>
<dbReference type="STRING" id="1424334.W822_03450"/>
<dbReference type="eggNOG" id="COG1960">
    <property type="taxonomic scope" value="Bacteria"/>
</dbReference>
<dbReference type="InterPro" id="IPR009100">
    <property type="entry name" value="AcylCoA_DH/oxidase_NM_dom_sf"/>
</dbReference>
<evidence type="ECO:0000256" key="2">
    <source>
        <dbReference type="ARBA" id="ARBA00009347"/>
    </source>
</evidence>
<dbReference type="PATRIC" id="fig|1424334.3.peg.696"/>
<feature type="domain" description="Acyl-CoA dehydrogenase/oxidase C-terminal" evidence="5">
    <location>
        <begin position="284"/>
        <end position="438"/>
    </location>
</feature>
<dbReference type="Pfam" id="PF00441">
    <property type="entry name" value="Acyl-CoA_dh_1"/>
    <property type="match status" value="1"/>
</dbReference>
<dbReference type="Pfam" id="PF18158">
    <property type="entry name" value="AidB_N"/>
    <property type="match status" value="1"/>
</dbReference>
<dbReference type="PROSITE" id="PS00073">
    <property type="entry name" value="ACYL_COA_DH_2"/>
    <property type="match status" value="1"/>
</dbReference>
<dbReference type="InterPro" id="IPR036250">
    <property type="entry name" value="AcylCo_DH-like_C"/>
</dbReference>
<organism evidence="8 9">
    <name type="scientific">Advenella kashmirensis W13003</name>
    <dbReference type="NCBI Taxonomy" id="1424334"/>
    <lineage>
        <taxon>Bacteria</taxon>
        <taxon>Pseudomonadati</taxon>
        <taxon>Pseudomonadota</taxon>
        <taxon>Betaproteobacteria</taxon>
        <taxon>Burkholderiales</taxon>
        <taxon>Alcaligenaceae</taxon>
    </lineage>
</organism>
<gene>
    <name evidence="8" type="ORF">W822_03450</name>
</gene>
<dbReference type="AlphaFoldDB" id="V8QY42"/>
<comment type="cofactor">
    <cofactor evidence="1">
        <name>FAD</name>
        <dbReference type="ChEBI" id="CHEBI:57692"/>
    </cofactor>
</comment>
<dbReference type="Pfam" id="PF02770">
    <property type="entry name" value="Acyl-CoA_dh_M"/>
    <property type="match status" value="1"/>
</dbReference>
<dbReference type="Proteomes" id="UP000018733">
    <property type="component" value="Unassembled WGS sequence"/>
</dbReference>
<dbReference type="InterPro" id="IPR041504">
    <property type="entry name" value="AidB_N"/>
</dbReference>
<sequence length="543" mass="59449">MVMRTFATPDNQVPDLKNYNLFDCDPVLHEALTAFDASDAVQSCRDYGGRLGSEQVLQLARRANAHEPEAAIFTRTGERQDRVDFDPAWHALLGMLFEQGVHSSAWQDGRHVQRAARFYLHAQTEAGSLCPVTMTFAAVAALQEQPLLAQLAPWLFSRDYDGADAPLSQKRSMMIGMGMTERQGGSDVRTNTSVAVDAGLHESHPVYELHGQKWFFSSPMSDAHLVLAYEGDQLGCFYMPRWRPDGSRNAVHIQRLKNKLGNRSNASAEIAFDGAWGLRIGESGAGIATILRMVNQTRLDCVLGSAGLLRQGVVQALHHARHRMVFGRTLDAQPLMQSVLCDLALESEAALWLGLALARSVAHAEDPLQKAFLRIVAPAAKFWVCKRSIAAIAECLEVWGGNGYIEDAPLARLLREAPVNSIWEGSGNVMCLDVLRALSRHPDATALLLDHLADDCRADTVLAAAMTELAQWLAGPADALEAQARKVTQRLVLLVQATLLYRYAPSWVAQAFVRSRFEEPGGVMGGSAYADAAAILARAYQPL</sequence>